<dbReference type="PANTHER" id="PTHR12385:SF14">
    <property type="entry name" value="CHOLINE TRANSPORTER-LIKE 2"/>
    <property type="match status" value="1"/>
</dbReference>
<evidence type="ECO:0000256" key="4">
    <source>
        <dbReference type="ARBA" id="ARBA00022989"/>
    </source>
</evidence>
<evidence type="ECO:0000313" key="8">
    <source>
        <dbReference type="EnsemblMetazoa" id="XP_001602622"/>
    </source>
</evidence>
<evidence type="ECO:0000313" key="9">
    <source>
        <dbReference type="Proteomes" id="UP000002358"/>
    </source>
</evidence>
<dbReference type="SMR" id="A0A7M7LJ67"/>
<feature type="transmembrane region" description="Helical" evidence="7">
    <location>
        <begin position="224"/>
        <end position="244"/>
    </location>
</feature>
<dbReference type="EnsemblMetazoa" id="XM_003425321">
    <property type="protein sequence ID" value="XP_003425369"/>
    <property type="gene ID" value="LOC100118724"/>
</dbReference>
<dbReference type="InParanoid" id="A0A7M7LJ67"/>
<evidence type="ECO:0000256" key="7">
    <source>
        <dbReference type="RuleBase" id="RU368066"/>
    </source>
</evidence>
<evidence type="ECO:0000256" key="1">
    <source>
        <dbReference type="ARBA" id="ARBA00004141"/>
    </source>
</evidence>
<dbReference type="GO" id="GO:0005886">
    <property type="term" value="C:plasma membrane"/>
    <property type="evidence" value="ECO:0007669"/>
    <property type="project" value="UniProtKB-SubCell"/>
</dbReference>
<feature type="transmembrane region" description="Helical" evidence="7">
    <location>
        <begin position="427"/>
        <end position="454"/>
    </location>
</feature>
<feature type="transmembrane region" description="Helical" evidence="7">
    <location>
        <begin position="38"/>
        <end position="58"/>
    </location>
</feature>
<feature type="transmembrane region" description="Helical" evidence="7">
    <location>
        <begin position="283"/>
        <end position="303"/>
    </location>
</feature>
<dbReference type="GO" id="GO:0022857">
    <property type="term" value="F:transmembrane transporter activity"/>
    <property type="evidence" value="ECO:0007669"/>
    <property type="project" value="UniProtKB-UniRule"/>
</dbReference>
<dbReference type="KEGG" id="nvi:100118724"/>
<proteinExistence type="inferred from homology"/>
<keyword evidence="5 7" id="KW-0472">Membrane</keyword>
<dbReference type="PANTHER" id="PTHR12385">
    <property type="entry name" value="CHOLINE TRANSPORTER-LIKE (SLC FAMILY 44)"/>
    <property type="match status" value="1"/>
</dbReference>
<dbReference type="RefSeq" id="XP_001602622.2">
    <property type="nucleotide sequence ID" value="XM_001602572.6"/>
</dbReference>
<protein>
    <recommendedName>
        <fullName evidence="7">Choline transporter-like protein</fullName>
    </recommendedName>
</protein>
<organism evidence="8 9">
    <name type="scientific">Nasonia vitripennis</name>
    <name type="common">Parasitic wasp</name>
    <dbReference type="NCBI Taxonomy" id="7425"/>
    <lineage>
        <taxon>Eukaryota</taxon>
        <taxon>Metazoa</taxon>
        <taxon>Ecdysozoa</taxon>
        <taxon>Arthropoda</taxon>
        <taxon>Hexapoda</taxon>
        <taxon>Insecta</taxon>
        <taxon>Pterygota</taxon>
        <taxon>Neoptera</taxon>
        <taxon>Endopterygota</taxon>
        <taxon>Hymenoptera</taxon>
        <taxon>Apocrita</taxon>
        <taxon>Proctotrupomorpha</taxon>
        <taxon>Chalcidoidea</taxon>
        <taxon>Pteromalidae</taxon>
        <taxon>Pteromalinae</taxon>
        <taxon>Nasonia</taxon>
    </lineage>
</organism>
<keyword evidence="3 7" id="KW-0812">Transmembrane</keyword>
<keyword evidence="4 7" id="KW-1133">Transmembrane helix</keyword>
<dbReference type="GeneID" id="100118724"/>
<dbReference type="FunCoup" id="A0A7M7LJ67">
    <property type="interactions" value="260"/>
</dbReference>
<comment type="subcellular location">
    <subcellularLocation>
        <location evidence="7">Cell membrane</location>
        <topology evidence="7">Multi-pass membrane protein</topology>
    </subcellularLocation>
    <subcellularLocation>
        <location evidence="1">Membrane</location>
        <topology evidence="1">Multi-pass membrane protein</topology>
    </subcellularLocation>
</comment>
<feature type="transmembrane region" description="Helical" evidence="7">
    <location>
        <begin position="606"/>
        <end position="625"/>
    </location>
</feature>
<sequence>MAANETYGTFFSETSRLVPDGALSEGPLKRSRQCTNQFWLFAFSVFAIIWISIAIHTISTGNIQKLIVPTDSEGRKCGIDLDVQDKPYLVFFDLTKCVNNRCDTTQVCQTKCPDSNFVYQSSSNDTVLPADVKNKLICQIDVNVDLIKDWSTLDYYVARGKCANWYLKSKPIIKRCIPETPIPLEFNSTITNDQLKNATSIVLQLANFEKNLENIYHDVIATGYPILGFIGLSAVSAFLYIILLRWLAKPFVYATIIIICAFLVYLIYESSVQYSIQESSEWIYVLVFCIILLIVVVLSTIFLRKKITLACQLIKEASKAVACIWSSLFFPFVTWILHVIVVVATASVLLYLWTMTNPNYQVHLQEMVPNTCICPPTLNYTNNATCDPEIFKLECRDVNGGQCVSAGCYLTSVTIPDRIYLYHTINFIAFLWFSFFVSAFEQMSLAAAFAAWYWTFNKHNVPTFTLVKSTWISLRYHIGTLAFGSLIMWISDIIRILTKPFTSDSNVLPNQPLLCIRAFADVIMSFLQYVNRNAYIMCAIHGKNFCSSARNVFKLITRNIVRVVVITNVTDWLLRIANYFIVIITVVLTLGYYSNKEPGTINDLKVPVVMAFLGSYLITSVFFKVHRAAVDTLFICFLEDSECNDGSVEKPFYMSMRLKQLLKK</sequence>
<accession>A0A7M7LJ67</accession>
<keyword evidence="6" id="KW-0325">Glycoprotein</keyword>
<dbReference type="AlphaFoldDB" id="A0A7M7LJ67"/>
<reference evidence="8" key="1">
    <citation type="submission" date="2021-01" db="UniProtKB">
        <authorList>
            <consortium name="EnsemblMetazoa"/>
        </authorList>
    </citation>
    <scope>IDENTIFICATION</scope>
</reference>
<dbReference type="InterPro" id="IPR007603">
    <property type="entry name" value="Choline_transptr-like"/>
</dbReference>
<keyword evidence="9" id="KW-1185">Reference proteome</keyword>
<dbReference type="Proteomes" id="UP000002358">
    <property type="component" value="Chromosome 2"/>
</dbReference>
<feature type="transmembrane region" description="Helical" evidence="7">
    <location>
        <begin position="511"/>
        <end position="530"/>
    </location>
</feature>
<feature type="transmembrane region" description="Helical" evidence="7">
    <location>
        <begin position="324"/>
        <end position="353"/>
    </location>
</feature>
<dbReference type="Pfam" id="PF04515">
    <property type="entry name" value="Choline_transpo"/>
    <property type="match status" value="1"/>
</dbReference>
<dbReference type="RefSeq" id="XP_003425369.1">
    <property type="nucleotide sequence ID" value="XM_003425321.5"/>
</dbReference>
<name>A0A7M7LJ67_NASVI</name>
<evidence type="ECO:0000256" key="2">
    <source>
        <dbReference type="ARBA" id="ARBA00007168"/>
    </source>
</evidence>
<dbReference type="EnsemblMetazoa" id="XM_001602572">
    <property type="protein sequence ID" value="XP_001602622"/>
    <property type="gene ID" value="LOC100118724"/>
</dbReference>
<evidence type="ECO:0000256" key="6">
    <source>
        <dbReference type="ARBA" id="ARBA00023180"/>
    </source>
</evidence>
<evidence type="ECO:0000256" key="3">
    <source>
        <dbReference type="ARBA" id="ARBA00022692"/>
    </source>
</evidence>
<feature type="transmembrane region" description="Helical" evidence="7">
    <location>
        <begin position="251"/>
        <end position="268"/>
    </location>
</feature>
<comment type="function">
    <text evidence="7">Choline transporter.</text>
</comment>
<dbReference type="OrthoDB" id="420519at2759"/>
<evidence type="ECO:0000256" key="5">
    <source>
        <dbReference type="ARBA" id="ARBA00023136"/>
    </source>
</evidence>
<feature type="transmembrane region" description="Helical" evidence="7">
    <location>
        <begin position="474"/>
        <end position="491"/>
    </location>
</feature>
<comment type="similarity">
    <text evidence="2 7">Belongs to the CTL (choline transporter-like) family.</text>
</comment>
<feature type="transmembrane region" description="Helical" evidence="7">
    <location>
        <begin position="572"/>
        <end position="594"/>
    </location>
</feature>